<proteinExistence type="predicted"/>
<organism evidence="2 3">
    <name type="scientific">Polyrhizophydium stewartii</name>
    <dbReference type="NCBI Taxonomy" id="2732419"/>
    <lineage>
        <taxon>Eukaryota</taxon>
        <taxon>Fungi</taxon>
        <taxon>Fungi incertae sedis</taxon>
        <taxon>Chytridiomycota</taxon>
        <taxon>Chytridiomycota incertae sedis</taxon>
        <taxon>Chytridiomycetes</taxon>
        <taxon>Rhizophydiales</taxon>
        <taxon>Rhizophydiales incertae sedis</taxon>
        <taxon>Polyrhizophydium</taxon>
    </lineage>
</organism>
<evidence type="ECO:0000313" key="3">
    <source>
        <dbReference type="Proteomes" id="UP001527925"/>
    </source>
</evidence>
<feature type="transmembrane region" description="Helical" evidence="1">
    <location>
        <begin position="124"/>
        <end position="150"/>
    </location>
</feature>
<feature type="transmembrane region" description="Helical" evidence="1">
    <location>
        <begin position="6"/>
        <end position="30"/>
    </location>
</feature>
<keyword evidence="3" id="KW-1185">Reference proteome</keyword>
<keyword evidence="1" id="KW-0812">Transmembrane</keyword>
<comment type="caution">
    <text evidence="2">The sequence shown here is derived from an EMBL/GenBank/DDBJ whole genome shotgun (WGS) entry which is preliminary data.</text>
</comment>
<dbReference type="EMBL" id="JADGIZ020000027">
    <property type="protein sequence ID" value="KAL2915087.1"/>
    <property type="molecule type" value="Genomic_DNA"/>
</dbReference>
<keyword evidence="1" id="KW-1133">Transmembrane helix</keyword>
<evidence type="ECO:0000313" key="2">
    <source>
        <dbReference type="EMBL" id="KAL2915087.1"/>
    </source>
</evidence>
<accession>A0ABR4N6C1</accession>
<name>A0ABR4N6C1_9FUNG</name>
<gene>
    <name evidence="2" type="ORF">HK105_205411</name>
</gene>
<keyword evidence="1" id="KW-0472">Membrane</keyword>
<protein>
    <recommendedName>
        <fullName evidence="4">Membrane-associated protein</fullName>
    </recommendedName>
</protein>
<dbReference type="Proteomes" id="UP001527925">
    <property type="component" value="Unassembled WGS sequence"/>
</dbReference>
<evidence type="ECO:0000256" key="1">
    <source>
        <dbReference type="SAM" id="Phobius"/>
    </source>
</evidence>
<feature type="transmembrane region" description="Helical" evidence="1">
    <location>
        <begin position="190"/>
        <end position="210"/>
    </location>
</feature>
<feature type="transmembrane region" description="Helical" evidence="1">
    <location>
        <begin position="68"/>
        <end position="91"/>
    </location>
</feature>
<reference evidence="2 3" key="1">
    <citation type="submission" date="2023-09" db="EMBL/GenBank/DDBJ databases">
        <title>Pangenome analysis of Batrachochytrium dendrobatidis and related Chytrids.</title>
        <authorList>
            <person name="Yacoub M.N."/>
            <person name="Stajich J.E."/>
            <person name="James T.Y."/>
        </authorList>
    </citation>
    <scope>NUCLEOTIDE SEQUENCE [LARGE SCALE GENOMIC DNA]</scope>
    <source>
        <strain evidence="2 3">JEL0888</strain>
    </source>
</reference>
<sequence length="224" mass="23842">MLRAHLIHFALLAVLFLVQLIASAVLLGGIADQARYGPKDTCLLFISNYHQESTIYVFQARSSTCTNLIALGAGSLVLTIPVAIVSLFYASKATPKMLLPSGAVSAAAPAQLSAWMLEGKPRAVAMCLAVLASISAFMCATGAIAGWVGLAQSCREFESVPGATCAETFEHGFFHDSDPSVTYVKNMHTVAAAVTAAWVMLGTWAVTVALEWRSWVASGKSQWW</sequence>
<evidence type="ECO:0008006" key="4">
    <source>
        <dbReference type="Google" id="ProtNLM"/>
    </source>
</evidence>